<gene>
    <name evidence="1" type="ORF">HCN56_03970</name>
</gene>
<keyword evidence="2" id="KW-1185">Reference proteome</keyword>
<organism evidence="1 2">
    <name type="scientific">Streptomyces lonarensis</name>
    <dbReference type="NCBI Taxonomy" id="700599"/>
    <lineage>
        <taxon>Bacteria</taxon>
        <taxon>Bacillati</taxon>
        <taxon>Actinomycetota</taxon>
        <taxon>Actinomycetes</taxon>
        <taxon>Kitasatosporales</taxon>
        <taxon>Streptomycetaceae</taxon>
        <taxon>Streptomyces</taxon>
    </lineage>
</organism>
<proteinExistence type="predicted"/>
<name>A0A7X6CY90_9ACTN</name>
<dbReference type="Proteomes" id="UP000578686">
    <property type="component" value="Unassembled WGS sequence"/>
</dbReference>
<accession>A0A7X6CY90</accession>
<reference evidence="1 2" key="1">
    <citation type="submission" date="2020-03" db="EMBL/GenBank/DDBJ databases">
        <title>Draft genome of Streptomyces sp. ventii, isolated from the Axial Seamount in the Pacific Ocean, and resequencing of the two type strains Streptomyces lonarensis strain NCL 716 and Streptomyces bohaiensis strain 11A07.</title>
        <authorList>
            <person name="Loughran R.M."/>
            <person name="Pfannmuller K.M."/>
            <person name="Wasson B.J."/>
            <person name="Deadmond M.C."/>
            <person name="Paddock B.E."/>
            <person name="Koyack M.J."/>
            <person name="Gallegos D.A."/>
            <person name="Mitchell E.A."/>
            <person name="Ushijima B."/>
            <person name="Saw J.H."/>
            <person name="Mcphail K.L."/>
            <person name="Videau P."/>
        </authorList>
    </citation>
    <scope>NUCLEOTIDE SEQUENCE [LARGE SCALE GENOMIC DNA]</scope>
    <source>
        <strain evidence="1 2">NCL716</strain>
    </source>
</reference>
<protein>
    <submittedName>
        <fullName evidence="1">Uncharacterized protein</fullName>
    </submittedName>
</protein>
<dbReference type="EMBL" id="JAAVJD010000014">
    <property type="protein sequence ID" value="NJQ04758.1"/>
    <property type="molecule type" value="Genomic_DNA"/>
</dbReference>
<evidence type="ECO:0000313" key="2">
    <source>
        <dbReference type="Proteomes" id="UP000578686"/>
    </source>
</evidence>
<dbReference type="RefSeq" id="WP_167968059.1">
    <property type="nucleotide sequence ID" value="NZ_BHZG01000167.1"/>
</dbReference>
<comment type="caution">
    <text evidence="1">The sequence shown here is derived from an EMBL/GenBank/DDBJ whole genome shotgun (WGS) entry which is preliminary data.</text>
</comment>
<dbReference type="AlphaFoldDB" id="A0A7X6CY90"/>
<sequence>MVISFSLALLLGVVLVVMIRGGSIKWGPAIVAILFGFSLASTGAADPIRDFLESIGNSIGAVDDSISSVGPVDNPVDPTGP</sequence>
<evidence type="ECO:0000313" key="1">
    <source>
        <dbReference type="EMBL" id="NJQ04758.1"/>
    </source>
</evidence>